<reference evidence="2 3" key="1">
    <citation type="journal article" date="2011" name="Cell">
        <title>The monarch butterfly genome yields insights into long-distance migration.</title>
        <authorList>
            <person name="Zhan S."/>
            <person name="Merlin C."/>
            <person name="Boore J.L."/>
            <person name="Reppert S.M."/>
        </authorList>
    </citation>
    <scope>NUCLEOTIDE SEQUENCE [LARGE SCALE GENOMIC DNA]</scope>
    <source>
        <strain evidence="2">F-2</strain>
    </source>
</reference>
<dbReference type="GO" id="GO:0003676">
    <property type="term" value="F:nucleic acid binding"/>
    <property type="evidence" value="ECO:0007669"/>
    <property type="project" value="InterPro"/>
</dbReference>
<evidence type="ECO:0000313" key="3">
    <source>
        <dbReference type="Proteomes" id="UP000007151"/>
    </source>
</evidence>
<gene>
    <name evidence="2" type="ORF">KGM_209435</name>
</gene>
<dbReference type="PANTHER" id="PTHR47272:SF2">
    <property type="entry name" value="PIGGYBAC TRANSPOSABLE ELEMENT-DERIVED PROTEIN 3-LIKE"/>
    <property type="match status" value="1"/>
</dbReference>
<comment type="caution">
    <text evidence="2">The sequence shown here is derived from an EMBL/GenBank/DDBJ whole genome shotgun (WGS) entry which is preliminary data.</text>
</comment>
<feature type="domain" description="DDE-1" evidence="1">
    <location>
        <begin position="140"/>
        <end position="215"/>
    </location>
</feature>
<keyword evidence="3" id="KW-1185">Reference proteome</keyword>
<dbReference type="InterPro" id="IPR004875">
    <property type="entry name" value="DDE_SF_endonuclease_dom"/>
</dbReference>
<dbReference type="AlphaFoldDB" id="A0A212EJH6"/>
<dbReference type="Proteomes" id="UP000007151">
    <property type="component" value="Unassembled WGS sequence"/>
</dbReference>
<name>A0A212EJH6_DANPL</name>
<dbReference type="Pfam" id="PF03184">
    <property type="entry name" value="DDE_1"/>
    <property type="match status" value="1"/>
</dbReference>
<sequence length="257" mass="29466">MAFFIYTRIRSEAEFAEKQLNSYLSIQRIQSLGTVNKGRLGKGLKIPSLKDLRSAKTERGYSEEWVADVNGTEVGTVLWYDNKPVVLSSSIVGQQPIEKLKVFVCVVHHYKEKEKDHLWPPIILLKKRKKVMQQYFLLETAESPILLIFDGHYSHTRNIEIIELARVNHVTIISHPPHTTLKLRPLNKTVMGALKSHYGEENRKILLHSERMLKPYDIAELFGRAYLKSTTGETAVNGFRATGIYSFNPQVSIEVDF</sequence>
<accession>A0A212EJH6</accession>
<organism evidence="2 3">
    <name type="scientific">Danaus plexippus plexippus</name>
    <dbReference type="NCBI Taxonomy" id="278856"/>
    <lineage>
        <taxon>Eukaryota</taxon>
        <taxon>Metazoa</taxon>
        <taxon>Ecdysozoa</taxon>
        <taxon>Arthropoda</taxon>
        <taxon>Hexapoda</taxon>
        <taxon>Insecta</taxon>
        <taxon>Pterygota</taxon>
        <taxon>Neoptera</taxon>
        <taxon>Endopterygota</taxon>
        <taxon>Lepidoptera</taxon>
        <taxon>Glossata</taxon>
        <taxon>Ditrysia</taxon>
        <taxon>Papilionoidea</taxon>
        <taxon>Nymphalidae</taxon>
        <taxon>Danainae</taxon>
        <taxon>Danaini</taxon>
        <taxon>Danaina</taxon>
        <taxon>Danaus</taxon>
        <taxon>Danaus</taxon>
    </lineage>
</organism>
<dbReference type="KEGG" id="dpl:KGM_209435"/>
<dbReference type="eggNOG" id="ENOG502T7NN">
    <property type="taxonomic scope" value="Eukaryota"/>
</dbReference>
<evidence type="ECO:0000259" key="1">
    <source>
        <dbReference type="Pfam" id="PF03184"/>
    </source>
</evidence>
<proteinExistence type="predicted"/>
<evidence type="ECO:0000313" key="2">
    <source>
        <dbReference type="EMBL" id="OWR41608.1"/>
    </source>
</evidence>
<dbReference type="PANTHER" id="PTHR47272">
    <property type="entry name" value="DDE_TNP_1_7 DOMAIN-CONTAINING PROTEIN"/>
    <property type="match status" value="1"/>
</dbReference>
<dbReference type="InParanoid" id="A0A212EJH6"/>
<dbReference type="EMBL" id="AGBW02014476">
    <property type="protein sequence ID" value="OWR41608.1"/>
    <property type="molecule type" value="Genomic_DNA"/>
</dbReference>
<protein>
    <recommendedName>
        <fullName evidence="1">DDE-1 domain-containing protein</fullName>
    </recommendedName>
</protein>